<reference evidence="1 2" key="1">
    <citation type="journal article" date="2020" name="ISME J.">
        <title>Comparative genomics reveals insights into cyanobacterial evolution and habitat adaptation.</title>
        <authorList>
            <person name="Chen M.Y."/>
            <person name="Teng W.K."/>
            <person name="Zhao L."/>
            <person name="Hu C.X."/>
            <person name="Zhou Y.K."/>
            <person name="Han B.P."/>
            <person name="Song L.R."/>
            <person name="Shu W.S."/>
        </authorList>
    </citation>
    <scope>NUCLEOTIDE SEQUENCE [LARGE SCALE GENOMIC DNA]</scope>
    <source>
        <strain evidence="1 2">FACHB-248</strain>
    </source>
</reference>
<dbReference type="RefSeq" id="WP_029633009.1">
    <property type="nucleotide sequence ID" value="NZ_JACJTA010000083.1"/>
</dbReference>
<dbReference type="Gene3D" id="3.90.1570.30">
    <property type="match status" value="1"/>
</dbReference>
<sequence>MTTTLDTRNLSLKNVRQLFKFEEQLNNSFTSLLSLESLTEFEQQELLQIQNIFRSYYSEGKISEGQIKFLFLAPLMKLAGFYRTSIKITLEENIADISVEDEDTIIKGRMDILAVNQTEARTTTTPFWILVIEAKNSSLNAFDGLPQLLTYAYKGIEQQSSVWGLTTNGMDYQFVYIQQGNPPIYQLLPKLDITRVESSIELLQVLKAISQIFNL</sequence>
<gene>
    <name evidence="1" type="ORF">H6G81_27145</name>
</gene>
<proteinExistence type="predicted"/>
<keyword evidence="1" id="KW-0378">Hydrolase</keyword>
<protein>
    <submittedName>
        <fullName evidence="1">Restriction endonuclease subunit R</fullName>
    </submittedName>
</protein>
<dbReference type="EMBL" id="JACJTA010000083">
    <property type="protein sequence ID" value="MBD2608091.1"/>
    <property type="molecule type" value="Genomic_DNA"/>
</dbReference>
<keyword evidence="1" id="KW-0540">Nuclease</keyword>
<accession>A0ABR8GYK4</accession>
<dbReference type="GO" id="GO:0004519">
    <property type="term" value="F:endonuclease activity"/>
    <property type="evidence" value="ECO:0007669"/>
    <property type="project" value="UniProtKB-KW"/>
</dbReference>
<organism evidence="1 2">
    <name type="scientific">Scytonema hofmannii FACHB-248</name>
    <dbReference type="NCBI Taxonomy" id="1842502"/>
    <lineage>
        <taxon>Bacteria</taxon>
        <taxon>Bacillati</taxon>
        <taxon>Cyanobacteriota</taxon>
        <taxon>Cyanophyceae</taxon>
        <taxon>Nostocales</taxon>
        <taxon>Scytonemataceae</taxon>
        <taxon>Scytonema</taxon>
    </lineage>
</organism>
<name>A0ABR8GYK4_9CYAN</name>
<comment type="caution">
    <text evidence="1">The sequence shown here is derived from an EMBL/GenBank/DDBJ whole genome shotgun (WGS) entry which is preliminary data.</text>
</comment>
<keyword evidence="2" id="KW-1185">Reference proteome</keyword>
<evidence type="ECO:0000313" key="1">
    <source>
        <dbReference type="EMBL" id="MBD2608091.1"/>
    </source>
</evidence>
<keyword evidence="1" id="KW-0255">Endonuclease</keyword>
<evidence type="ECO:0000313" key="2">
    <source>
        <dbReference type="Proteomes" id="UP000660380"/>
    </source>
</evidence>
<dbReference type="Proteomes" id="UP000660380">
    <property type="component" value="Unassembled WGS sequence"/>
</dbReference>